<dbReference type="Proteomes" id="UP000464214">
    <property type="component" value="Chromosome"/>
</dbReference>
<dbReference type="EMBL" id="CP047897">
    <property type="protein sequence ID" value="QHL89026.1"/>
    <property type="molecule type" value="Genomic_DNA"/>
</dbReference>
<accession>A0A6P1P3W5</accession>
<reference evidence="1 2" key="1">
    <citation type="submission" date="2020-01" db="EMBL/GenBank/DDBJ databases">
        <authorList>
            <person name="Kim M."/>
        </authorList>
    </citation>
    <scope>NUCLEOTIDE SEQUENCE [LARGE SCALE GENOMIC DNA]</scope>
    <source>
        <strain evidence="1 2">BT10</strain>
    </source>
</reference>
<organism evidence="1 2">
    <name type="scientific">Nibribacter ruber</name>
    <dbReference type="NCBI Taxonomy" id="2698458"/>
    <lineage>
        <taxon>Bacteria</taxon>
        <taxon>Pseudomonadati</taxon>
        <taxon>Bacteroidota</taxon>
        <taxon>Cytophagia</taxon>
        <taxon>Cytophagales</taxon>
        <taxon>Hymenobacteraceae</taxon>
        <taxon>Nibribacter</taxon>
    </lineage>
</organism>
<dbReference type="KEGG" id="nib:GU926_16970"/>
<proteinExistence type="predicted"/>
<dbReference type="RefSeq" id="WP_160693981.1">
    <property type="nucleotide sequence ID" value="NZ_CP047897.1"/>
</dbReference>
<gene>
    <name evidence="1" type="ORF">GU926_16970</name>
</gene>
<sequence>MQDTVLYLLHEPGKHYKFTDTKGVDPITLKESWEDTYAYNNLFLYDGHPLKFISKDKVSRQRLQPWELKKLPVVTEEQLFDFISRNYPKHGDKSYYGGVYFRQLKHIFIVERNEGTGTPTVTEVRPLVDFE</sequence>
<keyword evidence="2" id="KW-1185">Reference proteome</keyword>
<name>A0A6P1P3W5_9BACT</name>
<evidence type="ECO:0000313" key="2">
    <source>
        <dbReference type="Proteomes" id="UP000464214"/>
    </source>
</evidence>
<evidence type="ECO:0000313" key="1">
    <source>
        <dbReference type="EMBL" id="QHL89026.1"/>
    </source>
</evidence>
<dbReference type="AlphaFoldDB" id="A0A6P1P3W5"/>
<protein>
    <submittedName>
        <fullName evidence="1">Uncharacterized protein</fullName>
    </submittedName>
</protein>